<accession>A0ABV2D7M5</accession>
<dbReference type="InterPro" id="IPR002656">
    <property type="entry name" value="Acyl_transf_3_dom"/>
</dbReference>
<dbReference type="Pfam" id="PF01757">
    <property type="entry name" value="Acyl_transf_3"/>
    <property type="match status" value="1"/>
</dbReference>
<keyword evidence="3" id="KW-0808">Transferase</keyword>
<feature type="domain" description="Acyltransferase 3" evidence="2">
    <location>
        <begin position="3"/>
        <end position="303"/>
    </location>
</feature>
<name>A0ABV2D7M5_9HYPH</name>
<feature type="transmembrane region" description="Helical" evidence="1">
    <location>
        <begin position="289"/>
        <end position="306"/>
    </location>
</feature>
<feature type="transmembrane region" description="Helical" evidence="1">
    <location>
        <begin position="116"/>
        <end position="141"/>
    </location>
</feature>
<organism evidence="3 4">
    <name type="scientific">Mesorhizobium shangrilense</name>
    <dbReference type="NCBI Taxonomy" id="460060"/>
    <lineage>
        <taxon>Bacteria</taxon>
        <taxon>Pseudomonadati</taxon>
        <taxon>Pseudomonadota</taxon>
        <taxon>Alphaproteobacteria</taxon>
        <taxon>Hyphomicrobiales</taxon>
        <taxon>Phyllobacteriaceae</taxon>
        <taxon>Mesorhizobium</taxon>
    </lineage>
</organism>
<evidence type="ECO:0000259" key="2">
    <source>
        <dbReference type="Pfam" id="PF01757"/>
    </source>
</evidence>
<feature type="transmembrane region" description="Helical" evidence="1">
    <location>
        <begin position="146"/>
        <end position="163"/>
    </location>
</feature>
<dbReference type="EMBL" id="JBEWSZ010000001">
    <property type="protein sequence ID" value="MET2826041.1"/>
    <property type="molecule type" value="Genomic_DNA"/>
</dbReference>
<dbReference type="EC" id="2.3.-.-" evidence="3"/>
<feature type="transmembrane region" description="Helical" evidence="1">
    <location>
        <begin position="169"/>
        <end position="187"/>
    </location>
</feature>
<keyword evidence="1" id="KW-0472">Membrane</keyword>
<evidence type="ECO:0000313" key="3">
    <source>
        <dbReference type="EMBL" id="MET2826041.1"/>
    </source>
</evidence>
<dbReference type="RefSeq" id="WP_354458110.1">
    <property type="nucleotide sequence ID" value="NZ_JBEWSZ010000001.1"/>
</dbReference>
<dbReference type="GO" id="GO:0016746">
    <property type="term" value="F:acyltransferase activity"/>
    <property type="evidence" value="ECO:0007669"/>
    <property type="project" value="UniProtKB-KW"/>
</dbReference>
<dbReference type="InterPro" id="IPR050879">
    <property type="entry name" value="Acyltransferase_3"/>
</dbReference>
<dbReference type="PANTHER" id="PTHR23028">
    <property type="entry name" value="ACETYLTRANSFERASE"/>
    <property type="match status" value="1"/>
</dbReference>
<feature type="transmembrane region" description="Helical" evidence="1">
    <location>
        <begin position="40"/>
        <end position="62"/>
    </location>
</feature>
<keyword evidence="4" id="KW-1185">Reference proteome</keyword>
<feature type="transmembrane region" description="Helical" evidence="1">
    <location>
        <begin position="194"/>
        <end position="212"/>
    </location>
</feature>
<gene>
    <name evidence="3" type="ORF">ABVQ20_03525</name>
</gene>
<comment type="caution">
    <text evidence="3">The sequence shown here is derived from an EMBL/GenBank/DDBJ whole genome shotgun (WGS) entry which is preliminary data.</text>
</comment>
<feature type="transmembrane region" description="Helical" evidence="1">
    <location>
        <begin position="232"/>
        <end position="250"/>
    </location>
</feature>
<evidence type="ECO:0000313" key="4">
    <source>
        <dbReference type="Proteomes" id="UP001548832"/>
    </source>
</evidence>
<keyword evidence="1" id="KW-1133">Transmembrane helix</keyword>
<sequence length="330" mass="36045">MIWSLQVLRFVAALMVVFLHAVQSAARISAVGVIPYEFELIGSAGVDIFFVISGVIMATVAPGRTPAEFIRARLLRIVPIYLLCSIPAIPIAAMGPGFGWRNILATVFLWPATDRMVAPALGAAWTLCFEMLFYAAVALLLLDRRWLYALLAIFAGAFLLRRVGPVFQFLGNPIIVEFMAGVVIARIGKVRWGIAMLPLGVCALFLAAWLMVIPNGYNELFLTGEQNIQRVAVLGIPAILIVYGTMHIQVRRSVWTYLGGASYSLYLVHPILLSGLAVIWVLYPVGPNVIVTIGIVASLVVSLRVYERIEKPMMARIKRAIPPAAASVEA</sequence>
<dbReference type="PANTHER" id="PTHR23028:SF131">
    <property type="entry name" value="BLR2367 PROTEIN"/>
    <property type="match status" value="1"/>
</dbReference>
<feature type="transmembrane region" description="Helical" evidence="1">
    <location>
        <begin position="74"/>
        <end position="96"/>
    </location>
</feature>
<evidence type="ECO:0000256" key="1">
    <source>
        <dbReference type="SAM" id="Phobius"/>
    </source>
</evidence>
<keyword evidence="1" id="KW-0812">Transmembrane</keyword>
<keyword evidence="3" id="KW-0012">Acyltransferase</keyword>
<feature type="transmembrane region" description="Helical" evidence="1">
    <location>
        <begin position="262"/>
        <end position="283"/>
    </location>
</feature>
<protein>
    <submittedName>
        <fullName evidence="3">Acyltransferase</fullName>
        <ecNumber evidence="3">2.3.-.-</ecNumber>
    </submittedName>
</protein>
<dbReference type="Proteomes" id="UP001548832">
    <property type="component" value="Unassembled WGS sequence"/>
</dbReference>
<proteinExistence type="predicted"/>
<reference evidence="3 4" key="1">
    <citation type="submission" date="2024-06" db="EMBL/GenBank/DDBJ databases">
        <authorList>
            <person name="Kim D.-U."/>
        </authorList>
    </citation>
    <scope>NUCLEOTIDE SEQUENCE [LARGE SCALE GENOMIC DNA]</scope>
    <source>
        <strain evidence="3 4">KACC15460</strain>
    </source>
</reference>